<dbReference type="InterPro" id="IPR058248">
    <property type="entry name" value="Lxx211020-like"/>
</dbReference>
<evidence type="ECO:0000313" key="2">
    <source>
        <dbReference type="EMBL" id="ENZ83889.1"/>
    </source>
</evidence>
<dbReference type="eggNOG" id="COG2847">
    <property type="taxonomic scope" value="Bacteria"/>
</dbReference>
<sequence length="150" mass="15475" precursor="true">MKTLSLIALAALLTASTAQAAAPVVTATEAWCRPAPAGALAGGCYVTLTASADDRLVTVETTAADHGEIHSMSMDGGVMRMRKLDGLPLPAGKAVALKPGGEHLMLISPKVAFKDGAKIPMVLKFQKAAPVKVEATVRMPSMPSMPGMNH</sequence>
<gene>
    <name evidence="2" type="ORF">OR37_00397</name>
</gene>
<dbReference type="Gene3D" id="2.60.40.1890">
    <property type="entry name" value="PCu(A)C copper chaperone"/>
    <property type="match status" value="1"/>
</dbReference>
<evidence type="ECO:0000256" key="1">
    <source>
        <dbReference type="SAM" id="SignalP"/>
    </source>
</evidence>
<dbReference type="InterPro" id="IPR036182">
    <property type="entry name" value="PCuAC_sf"/>
</dbReference>
<dbReference type="PANTHER" id="PTHR36302:SF1">
    <property type="entry name" value="COPPER CHAPERONE PCU(A)C"/>
    <property type="match status" value="1"/>
</dbReference>
<protein>
    <recommendedName>
        <fullName evidence="4">Copper(I)-binding protein</fullName>
    </recommendedName>
</protein>
<evidence type="ECO:0008006" key="4">
    <source>
        <dbReference type="Google" id="ProtNLM"/>
    </source>
</evidence>
<evidence type="ECO:0000313" key="3">
    <source>
        <dbReference type="Proteomes" id="UP000013063"/>
    </source>
</evidence>
<comment type="caution">
    <text evidence="2">The sequence shown here is derived from an EMBL/GenBank/DDBJ whole genome shotgun (WGS) entry which is preliminary data.</text>
</comment>
<feature type="signal peptide" evidence="1">
    <location>
        <begin position="1"/>
        <end position="20"/>
    </location>
</feature>
<dbReference type="PATRIC" id="fig|1292034.3.peg.394"/>
<dbReference type="EMBL" id="APMP01000001">
    <property type="protein sequence ID" value="ENZ83889.1"/>
    <property type="molecule type" value="Genomic_DNA"/>
</dbReference>
<reference evidence="2 3" key="1">
    <citation type="journal article" date="2013" name="Genome Announc.">
        <title>Draft Genome Sequence for Caulobacter sp. Strain OR37, a Bacterium Tolerant to Heavy Metals.</title>
        <authorList>
            <person name="Utturkar S.M."/>
            <person name="Bollmann A."/>
            <person name="Brzoska R.M."/>
            <person name="Klingeman D.M."/>
            <person name="Epstein S.E."/>
            <person name="Palumbo A.V."/>
            <person name="Brown S.D."/>
        </authorList>
    </citation>
    <scope>NUCLEOTIDE SEQUENCE [LARGE SCALE GENOMIC DNA]</scope>
    <source>
        <strain evidence="2 3">OR37</strain>
    </source>
</reference>
<dbReference type="SUPFAM" id="SSF110087">
    <property type="entry name" value="DR1885-like metal-binding protein"/>
    <property type="match status" value="1"/>
</dbReference>
<organism evidence="2 3">
    <name type="scientific">Caulobacter vibrioides OR37</name>
    <dbReference type="NCBI Taxonomy" id="1292034"/>
    <lineage>
        <taxon>Bacteria</taxon>
        <taxon>Pseudomonadati</taxon>
        <taxon>Pseudomonadota</taxon>
        <taxon>Alphaproteobacteria</taxon>
        <taxon>Caulobacterales</taxon>
        <taxon>Caulobacteraceae</taxon>
        <taxon>Caulobacter</taxon>
    </lineage>
</organism>
<dbReference type="OrthoDB" id="9796962at2"/>
<dbReference type="STRING" id="1292034.OR37_00397"/>
<accession>R0EPW7</accession>
<dbReference type="RefSeq" id="WP_004615467.1">
    <property type="nucleotide sequence ID" value="NZ_APMP01000001.1"/>
</dbReference>
<dbReference type="PANTHER" id="PTHR36302">
    <property type="entry name" value="BLR7088 PROTEIN"/>
    <property type="match status" value="1"/>
</dbReference>
<feature type="chain" id="PRO_5004341236" description="Copper(I)-binding protein" evidence="1">
    <location>
        <begin position="21"/>
        <end position="150"/>
    </location>
</feature>
<proteinExistence type="predicted"/>
<keyword evidence="1" id="KW-0732">Signal</keyword>
<dbReference type="InterPro" id="IPR007410">
    <property type="entry name" value="LpqE-like"/>
</dbReference>
<dbReference type="Proteomes" id="UP000013063">
    <property type="component" value="Unassembled WGS sequence"/>
</dbReference>
<dbReference type="AlphaFoldDB" id="R0EPW7"/>
<dbReference type="Pfam" id="PF04314">
    <property type="entry name" value="PCuAC"/>
    <property type="match status" value="1"/>
</dbReference>
<name>R0EPW7_CAUVI</name>
<keyword evidence="3" id="KW-1185">Reference proteome</keyword>